<comment type="similarity">
    <text evidence="1 2">Belongs to the UPF0225 family.</text>
</comment>
<feature type="domain" description="YchJ-like middle NTF2-like" evidence="3">
    <location>
        <begin position="33"/>
        <end position="132"/>
    </location>
</feature>
<comment type="caution">
    <text evidence="4">The sequence shown here is derived from an EMBL/GenBank/DDBJ whole genome shotgun (WGS) entry which is preliminary data.</text>
</comment>
<sequence>MSNPITLCPCGSKKQLAECCQPIHQSAALATHPEQIMRARYSAHVLGLVDFVVATYHPSCEAEQHREAIADSVHSKWLGLQVINSEIADNGEGFVEFRAMYQDGKDQYTLHERSRFLQETVNGELQWFYIDGDYPESHIAEETVETPPAIQPAVSTKTIGRNDPCTCGSGKKFKKCCG</sequence>
<dbReference type="InterPro" id="IPR048469">
    <property type="entry name" value="YchJ-like_M"/>
</dbReference>
<keyword evidence="5" id="KW-1185">Reference proteome</keyword>
<reference evidence="4 5" key="1">
    <citation type="submission" date="2018-01" db="EMBL/GenBank/DDBJ databases">
        <title>Whole genome sequencing of Histamine producing bacteria.</title>
        <authorList>
            <person name="Butler K."/>
        </authorList>
    </citation>
    <scope>NUCLEOTIDE SEQUENCE [LARGE SCALE GENOMIC DNA]</scope>
    <source>
        <strain evidence="4 5">JCM 12947</strain>
    </source>
</reference>
<organism evidence="4 5">
    <name type="scientific">Photobacterium frigidiphilum</name>
    <dbReference type="NCBI Taxonomy" id="264736"/>
    <lineage>
        <taxon>Bacteria</taxon>
        <taxon>Pseudomonadati</taxon>
        <taxon>Pseudomonadota</taxon>
        <taxon>Gammaproteobacteria</taxon>
        <taxon>Vibrionales</taxon>
        <taxon>Vibrionaceae</taxon>
        <taxon>Photobacterium</taxon>
    </lineage>
</organism>
<dbReference type="PANTHER" id="PTHR33747">
    <property type="entry name" value="UPF0225 PROTEIN SCO1677"/>
    <property type="match status" value="1"/>
</dbReference>
<dbReference type="InterPro" id="IPR023006">
    <property type="entry name" value="YchJ-like"/>
</dbReference>
<dbReference type="Proteomes" id="UP000240987">
    <property type="component" value="Unassembled WGS sequence"/>
</dbReference>
<protein>
    <recommendedName>
        <fullName evidence="2">UPF0225 protein C9J12_00850</fullName>
    </recommendedName>
</protein>
<name>A0A2T3JR21_9GAMM</name>
<dbReference type="PANTHER" id="PTHR33747:SF1">
    <property type="entry name" value="ADENYLATE CYCLASE-ASSOCIATED CAP C-TERMINAL DOMAIN-CONTAINING PROTEIN"/>
    <property type="match status" value="1"/>
</dbReference>
<dbReference type="NCBIfam" id="NF002592">
    <property type="entry name" value="PRK02250.1"/>
    <property type="match status" value="1"/>
</dbReference>
<dbReference type="OrthoDB" id="21421at2"/>
<dbReference type="EMBL" id="PYMJ01000001">
    <property type="protein sequence ID" value="PSU51529.1"/>
    <property type="molecule type" value="Genomic_DNA"/>
</dbReference>
<evidence type="ECO:0000313" key="4">
    <source>
        <dbReference type="EMBL" id="PSU51529.1"/>
    </source>
</evidence>
<dbReference type="Gene3D" id="3.10.450.50">
    <property type="match status" value="1"/>
</dbReference>
<dbReference type="SUPFAM" id="SSF103642">
    <property type="entry name" value="Sec-C motif"/>
    <property type="match status" value="1"/>
</dbReference>
<dbReference type="Pfam" id="PF02810">
    <property type="entry name" value="SEC-C"/>
    <property type="match status" value="2"/>
</dbReference>
<dbReference type="InterPro" id="IPR032710">
    <property type="entry name" value="NTF2-like_dom_sf"/>
</dbReference>
<dbReference type="RefSeq" id="WP_107240984.1">
    <property type="nucleotide sequence ID" value="NZ_PYMJ01000001.1"/>
</dbReference>
<evidence type="ECO:0000256" key="2">
    <source>
        <dbReference type="HAMAP-Rule" id="MF_00612"/>
    </source>
</evidence>
<dbReference type="Pfam" id="PF17775">
    <property type="entry name" value="YchJ_M-like"/>
    <property type="match status" value="1"/>
</dbReference>
<accession>A0A2T3JR21</accession>
<dbReference type="HAMAP" id="MF_00612">
    <property type="entry name" value="UPF0225"/>
    <property type="match status" value="1"/>
</dbReference>
<evidence type="ECO:0000313" key="5">
    <source>
        <dbReference type="Proteomes" id="UP000240987"/>
    </source>
</evidence>
<gene>
    <name evidence="4" type="ORF">C9J12_00850</name>
</gene>
<evidence type="ECO:0000256" key="1">
    <source>
        <dbReference type="ARBA" id="ARBA00010839"/>
    </source>
</evidence>
<evidence type="ECO:0000259" key="3">
    <source>
        <dbReference type="Pfam" id="PF17775"/>
    </source>
</evidence>
<proteinExistence type="inferred from homology"/>
<dbReference type="InterPro" id="IPR004027">
    <property type="entry name" value="SEC_C_motif"/>
</dbReference>
<dbReference type="SUPFAM" id="SSF54427">
    <property type="entry name" value="NTF2-like"/>
    <property type="match status" value="1"/>
</dbReference>
<dbReference type="AlphaFoldDB" id="A0A2T3JR21"/>